<dbReference type="PROSITE" id="PS51257">
    <property type="entry name" value="PROKAR_LIPOPROTEIN"/>
    <property type="match status" value="1"/>
</dbReference>
<dbReference type="GO" id="GO:0016798">
    <property type="term" value="F:hydrolase activity, acting on glycosyl bonds"/>
    <property type="evidence" value="ECO:0007669"/>
    <property type="project" value="InterPro"/>
</dbReference>
<evidence type="ECO:0000259" key="3">
    <source>
        <dbReference type="Pfam" id="PF02018"/>
    </source>
</evidence>
<dbReference type="Pfam" id="PF02018">
    <property type="entry name" value="CBM_4_9"/>
    <property type="match status" value="1"/>
</dbReference>
<dbReference type="Proteomes" id="UP000308713">
    <property type="component" value="Unassembled WGS sequence"/>
</dbReference>
<proteinExistence type="predicted"/>
<keyword evidence="1" id="KW-0378">Hydrolase</keyword>
<keyword evidence="2" id="KW-0732">Signal</keyword>
<keyword evidence="5" id="KW-1185">Reference proteome</keyword>
<sequence>MFKEIKIYKMKNKLILLMFLVVGALIGCQDDDYEPPTDLTDVGFYLSTGQAKELNIALNNFISFSDLSYGTTSHEWQLKSTGLTFLKGPIKRQDSILENFIIEPREQVSNAKTVHVYFQEAGMKEVRLYNTFKDSVTFRGNNGVEDYFVGSERINGQWVIDTTFSVKVWDTIAPVIKVRQNGLEIDHTSTDTIYVEAGDFLEFEDLTTQGEPTGRNWFVRYMPKEGVPSTPEDVVAGSSEQVANIIFKKLGVFQAGVNVVRSGQNIPGGSARYIITSPIKVIPSSKPFVVSGDVIELEDETIQVPFNGEFAPFVGQEPYFKVTVNGTDFSIASVELHPTDATLLQIKLNDPIYRPDVITVSYDGNGTLESTDTRKPVAFTDLPVIMHDVNMLPPAIASFEDGGNRWGPFTPAWGENQGDYEFTTDKAFKGDYSMKLTMEDGKRCAMRSMLNTDAITFEAGKKYVMRFSMYLESSTNLPSEISLWRLQEWANFWVNPDQVRGQWVTVEKEFTSTGVLSQLYFRILPNGAGNSDYVAYFDNFYINDVEERP</sequence>
<gene>
    <name evidence="4" type="ORF">FGF67_04485</name>
</gene>
<evidence type="ECO:0000313" key="5">
    <source>
        <dbReference type="Proteomes" id="UP000308713"/>
    </source>
</evidence>
<accession>A0A5C4SPB0</accession>
<dbReference type="Gene3D" id="2.60.120.260">
    <property type="entry name" value="Galactose-binding domain-like"/>
    <property type="match status" value="1"/>
</dbReference>
<dbReference type="InterPro" id="IPR008979">
    <property type="entry name" value="Galactose-bd-like_sf"/>
</dbReference>
<dbReference type="AlphaFoldDB" id="A0A5C4SPB0"/>
<evidence type="ECO:0000313" key="4">
    <source>
        <dbReference type="EMBL" id="TNJ45643.1"/>
    </source>
</evidence>
<dbReference type="InterPro" id="IPR003305">
    <property type="entry name" value="CenC_carb-bd"/>
</dbReference>
<name>A0A5C4SPB0_9FLAO</name>
<organism evidence="4 5">
    <name type="scientific">Allotamlana fucoidanivorans</name>
    <dbReference type="NCBI Taxonomy" id="2583814"/>
    <lineage>
        <taxon>Bacteria</taxon>
        <taxon>Pseudomonadati</taxon>
        <taxon>Bacteroidota</taxon>
        <taxon>Flavobacteriia</taxon>
        <taxon>Flavobacteriales</taxon>
        <taxon>Flavobacteriaceae</taxon>
        <taxon>Allotamlana</taxon>
    </lineage>
</organism>
<dbReference type="EMBL" id="VDCS01000004">
    <property type="protein sequence ID" value="TNJ45643.1"/>
    <property type="molecule type" value="Genomic_DNA"/>
</dbReference>
<protein>
    <recommendedName>
        <fullName evidence="3">CBM-cenC domain-containing protein</fullName>
    </recommendedName>
</protein>
<feature type="domain" description="CBM-cenC" evidence="3">
    <location>
        <begin position="398"/>
        <end position="523"/>
    </location>
</feature>
<feature type="signal peptide" evidence="2">
    <location>
        <begin position="1"/>
        <end position="24"/>
    </location>
</feature>
<reference evidence="4 5" key="1">
    <citation type="submission" date="2019-05" db="EMBL/GenBank/DDBJ databases">
        <title>Tamlana fucoidanivorans sp. nov., isolated from the surface of algae collected from Fujian province in China.</title>
        <authorList>
            <person name="Li J."/>
        </authorList>
    </citation>
    <scope>NUCLEOTIDE SEQUENCE [LARGE SCALE GENOMIC DNA]</scope>
    <source>
        <strain evidence="4 5">CW2-9</strain>
    </source>
</reference>
<dbReference type="SUPFAM" id="SSF49785">
    <property type="entry name" value="Galactose-binding domain-like"/>
    <property type="match status" value="1"/>
</dbReference>
<evidence type="ECO:0000256" key="2">
    <source>
        <dbReference type="SAM" id="SignalP"/>
    </source>
</evidence>
<evidence type="ECO:0000256" key="1">
    <source>
        <dbReference type="ARBA" id="ARBA00022801"/>
    </source>
</evidence>
<feature type="chain" id="PRO_5023087323" description="CBM-cenC domain-containing protein" evidence="2">
    <location>
        <begin position="25"/>
        <end position="549"/>
    </location>
</feature>
<comment type="caution">
    <text evidence="4">The sequence shown here is derived from an EMBL/GenBank/DDBJ whole genome shotgun (WGS) entry which is preliminary data.</text>
</comment>